<feature type="region of interest" description="Disordered" evidence="1">
    <location>
        <begin position="1"/>
        <end position="82"/>
    </location>
</feature>
<comment type="caution">
    <text evidence="2">The sequence shown here is derived from an EMBL/GenBank/DDBJ whole genome shotgun (WGS) entry which is preliminary data.</text>
</comment>
<reference evidence="2 3" key="1">
    <citation type="submission" date="2023-03" db="EMBL/GenBank/DDBJ databases">
        <title>High recombination rates correlate with genetic variation in Cardiocondyla obscurior ants.</title>
        <authorList>
            <person name="Errbii M."/>
        </authorList>
    </citation>
    <scope>NUCLEOTIDE SEQUENCE [LARGE SCALE GENOMIC DNA]</scope>
    <source>
        <strain evidence="2">Alpha-2009</strain>
        <tissue evidence="2">Whole body</tissue>
    </source>
</reference>
<organism evidence="2 3">
    <name type="scientific">Cardiocondyla obscurior</name>
    <dbReference type="NCBI Taxonomy" id="286306"/>
    <lineage>
        <taxon>Eukaryota</taxon>
        <taxon>Metazoa</taxon>
        <taxon>Ecdysozoa</taxon>
        <taxon>Arthropoda</taxon>
        <taxon>Hexapoda</taxon>
        <taxon>Insecta</taxon>
        <taxon>Pterygota</taxon>
        <taxon>Neoptera</taxon>
        <taxon>Endopterygota</taxon>
        <taxon>Hymenoptera</taxon>
        <taxon>Apocrita</taxon>
        <taxon>Aculeata</taxon>
        <taxon>Formicoidea</taxon>
        <taxon>Formicidae</taxon>
        <taxon>Myrmicinae</taxon>
        <taxon>Cardiocondyla</taxon>
    </lineage>
</organism>
<dbReference type="Proteomes" id="UP001430953">
    <property type="component" value="Unassembled WGS sequence"/>
</dbReference>
<dbReference type="AlphaFoldDB" id="A0AAW2EE60"/>
<sequence>MTPRILYRRQRRQPQCHARSAALRYQRSAISLPQPPQPRTPSVIPPPPTPPPPPPPVPSFAPTCRPFAPPPPSPGGGVVLPQPTSFSISNRYDACRGILQTFIASPRHAPPTLLERGAYSLINDGNDHAFALHCSQTPRCGFAMENRRP</sequence>
<name>A0AAW2EE60_9HYME</name>
<evidence type="ECO:0000256" key="1">
    <source>
        <dbReference type="SAM" id="MobiDB-lite"/>
    </source>
</evidence>
<keyword evidence="3" id="KW-1185">Reference proteome</keyword>
<proteinExistence type="predicted"/>
<protein>
    <submittedName>
        <fullName evidence="2">Uncharacterized protein</fullName>
    </submittedName>
</protein>
<gene>
    <name evidence="2" type="ORF">PUN28_019081</name>
</gene>
<feature type="compositionally biased region" description="Pro residues" evidence="1">
    <location>
        <begin position="33"/>
        <end position="59"/>
    </location>
</feature>
<dbReference type="EMBL" id="JADYXP020000024">
    <property type="protein sequence ID" value="KAL0101673.1"/>
    <property type="molecule type" value="Genomic_DNA"/>
</dbReference>
<evidence type="ECO:0000313" key="2">
    <source>
        <dbReference type="EMBL" id="KAL0101673.1"/>
    </source>
</evidence>
<evidence type="ECO:0000313" key="3">
    <source>
        <dbReference type="Proteomes" id="UP001430953"/>
    </source>
</evidence>
<accession>A0AAW2EE60</accession>
<feature type="compositionally biased region" description="Basic residues" evidence="1">
    <location>
        <begin position="1"/>
        <end position="14"/>
    </location>
</feature>